<dbReference type="Proteomes" id="UP000219453">
    <property type="component" value="Unassembled WGS sequence"/>
</dbReference>
<dbReference type="SUPFAM" id="SSF50475">
    <property type="entry name" value="FMN-binding split barrel"/>
    <property type="match status" value="1"/>
</dbReference>
<organism evidence="1 2">
    <name type="scientific">Natronoarchaeum philippinense</name>
    <dbReference type="NCBI Taxonomy" id="558529"/>
    <lineage>
        <taxon>Archaea</taxon>
        <taxon>Methanobacteriati</taxon>
        <taxon>Methanobacteriota</taxon>
        <taxon>Stenosarchaea group</taxon>
        <taxon>Halobacteria</taxon>
        <taxon>Halobacteriales</taxon>
        <taxon>Natronoarchaeaceae</taxon>
    </lineage>
</organism>
<dbReference type="OrthoDB" id="139492at2157"/>
<dbReference type="AlphaFoldDB" id="A0A285NRY7"/>
<dbReference type="Gene3D" id="2.30.110.10">
    <property type="entry name" value="Electron Transport, Fmn-binding Protein, Chain A"/>
    <property type="match status" value="1"/>
</dbReference>
<reference evidence="2" key="1">
    <citation type="submission" date="2017-09" db="EMBL/GenBank/DDBJ databases">
        <authorList>
            <person name="Varghese N."/>
            <person name="Submissions S."/>
        </authorList>
    </citation>
    <scope>NUCLEOTIDE SEQUENCE [LARGE SCALE GENOMIC DNA]</scope>
    <source>
        <strain evidence="2">DSM 27208</strain>
    </source>
</reference>
<keyword evidence="2" id="KW-1185">Reference proteome</keyword>
<name>A0A285NRY7_NATPI</name>
<evidence type="ECO:0000313" key="1">
    <source>
        <dbReference type="EMBL" id="SNZ12245.1"/>
    </source>
</evidence>
<dbReference type="EMBL" id="OBEJ01000002">
    <property type="protein sequence ID" value="SNZ12245.1"/>
    <property type="molecule type" value="Genomic_DNA"/>
</dbReference>
<protein>
    <submittedName>
        <fullName evidence="1">Pyridoxamine 5'-phosphate oxidase</fullName>
    </submittedName>
</protein>
<proteinExistence type="predicted"/>
<evidence type="ECO:0000313" key="2">
    <source>
        <dbReference type="Proteomes" id="UP000219453"/>
    </source>
</evidence>
<gene>
    <name evidence="1" type="ORF">SAMN06269185_1570</name>
</gene>
<dbReference type="InterPro" id="IPR012349">
    <property type="entry name" value="Split_barrel_FMN-bd"/>
</dbReference>
<accession>A0A285NRY7</accession>
<sequence>MSDRSEFTCTGVWSRERVESFLRETTVPLRLSCHTPAGRLWMLSLWYRYRDGRLWCATAADADVVEYLRADEEVAFEISTNDPPYRGVRGNGVAHVRSDGGKELLASLLERYLGGTESSLGDQLLDDNREEVRIEIEPRRAFSWDFSERMADAVDD</sequence>